<evidence type="ECO:0000259" key="1">
    <source>
        <dbReference type="Pfam" id="PF06904"/>
    </source>
</evidence>
<dbReference type="Pfam" id="PF06904">
    <property type="entry name" value="Extensin-like_C"/>
    <property type="match status" value="1"/>
</dbReference>
<dbReference type="InterPro" id="IPR009683">
    <property type="entry name" value="Extensin-like_C"/>
</dbReference>
<sequence length="244" mass="26116">MIGWLHRALRLVVVLALLAAGALALYAFGRSRPGDVPWTPLDLADQPGMFTGRKLAGLRDDAPRCQALLDKAGVRYTALPPRGGDQCGYDDAVRLTGGGALSVGWRPDRPGVACPVAAALAMFEWRVLQPAAQVHLGTSVTAIDHFGSYSCRRLYGRDAGAWSEHATANAIDIAGFRTADGRRITLVNDWAGGTAEEQAFLRAIRDGACRLFATVLSPDYNAAHRDHFHLDQAARGALGGRACR</sequence>
<proteinExistence type="predicted"/>
<feature type="domain" description="Extensin-like C-terminal" evidence="1">
    <location>
        <begin position="64"/>
        <end position="244"/>
    </location>
</feature>
<dbReference type="RefSeq" id="WP_167954785.1">
    <property type="nucleotide sequence ID" value="NZ_JAATJE010000002.1"/>
</dbReference>
<organism evidence="2 3">
    <name type="scientific">Sphingomonas jejuensis</name>
    <dbReference type="NCBI Taxonomy" id="904715"/>
    <lineage>
        <taxon>Bacteria</taxon>
        <taxon>Pseudomonadati</taxon>
        <taxon>Pseudomonadota</taxon>
        <taxon>Alphaproteobacteria</taxon>
        <taxon>Sphingomonadales</taxon>
        <taxon>Sphingomonadaceae</taxon>
        <taxon>Sphingomonas</taxon>
    </lineage>
</organism>
<protein>
    <recommendedName>
        <fullName evidence="1">Extensin-like C-terminal domain-containing protein</fullName>
    </recommendedName>
</protein>
<evidence type="ECO:0000313" key="3">
    <source>
        <dbReference type="Proteomes" id="UP000734218"/>
    </source>
</evidence>
<dbReference type="EMBL" id="JAATJE010000002">
    <property type="protein sequence ID" value="NJC34629.1"/>
    <property type="molecule type" value="Genomic_DNA"/>
</dbReference>
<evidence type="ECO:0000313" key="2">
    <source>
        <dbReference type="EMBL" id="NJC34629.1"/>
    </source>
</evidence>
<accession>A0ABX0XPB7</accession>
<gene>
    <name evidence="2" type="ORF">GGR88_002143</name>
</gene>
<comment type="caution">
    <text evidence="2">The sequence shown here is derived from an EMBL/GenBank/DDBJ whole genome shotgun (WGS) entry which is preliminary data.</text>
</comment>
<dbReference type="Proteomes" id="UP000734218">
    <property type="component" value="Unassembled WGS sequence"/>
</dbReference>
<name>A0ABX0XPB7_9SPHN</name>
<reference evidence="2 3" key="1">
    <citation type="submission" date="2020-03" db="EMBL/GenBank/DDBJ databases">
        <title>Genomic Encyclopedia of Type Strains, Phase IV (KMG-IV): sequencing the most valuable type-strain genomes for metagenomic binning, comparative biology and taxonomic classification.</title>
        <authorList>
            <person name="Goeker M."/>
        </authorList>
    </citation>
    <scope>NUCLEOTIDE SEQUENCE [LARGE SCALE GENOMIC DNA]</scope>
    <source>
        <strain evidence="2 3">DSM 27651</strain>
    </source>
</reference>
<keyword evidence="3" id="KW-1185">Reference proteome</keyword>